<dbReference type="EMBL" id="KZ269989">
    <property type="protein sequence ID" value="OZC10029.1"/>
    <property type="molecule type" value="Genomic_DNA"/>
</dbReference>
<feature type="transmembrane region" description="Helical" evidence="5">
    <location>
        <begin position="32"/>
        <end position="55"/>
    </location>
</feature>
<evidence type="ECO:0000256" key="1">
    <source>
        <dbReference type="ARBA" id="ARBA00004370"/>
    </source>
</evidence>
<dbReference type="GO" id="GO:0005886">
    <property type="term" value="C:plasma membrane"/>
    <property type="evidence" value="ECO:0007669"/>
    <property type="project" value="TreeGrafter"/>
</dbReference>
<name>A0A238BXP2_9BILA</name>
<keyword evidence="4 5" id="KW-0472">Membrane</keyword>
<sequence length="155" mass="17638">MYCENDPPLFDENVSIAMQNALYQFQSRYDVAHPYVCLIICPLGILANIIHILVLTRPSMLRSPVNCVLVVVAICDIITMGSYLLYIIKFRFFIQISKMGVSYIWAVMLKIHAVVTIALHGITLYCCVTLAIIRLSALTQSRNSLFKPFTSWFLQ</sequence>
<proteinExistence type="predicted"/>
<dbReference type="AlphaFoldDB" id="A0A238BXP2"/>
<keyword evidence="8" id="KW-1185">Reference proteome</keyword>
<evidence type="ECO:0000256" key="4">
    <source>
        <dbReference type="ARBA" id="ARBA00023136"/>
    </source>
</evidence>
<evidence type="ECO:0000256" key="2">
    <source>
        <dbReference type="ARBA" id="ARBA00022692"/>
    </source>
</evidence>
<accession>A0A238BXP2</accession>
<dbReference type="PROSITE" id="PS50262">
    <property type="entry name" value="G_PROTEIN_RECEP_F1_2"/>
    <property type="match status" value="1"/>
</dbReference>
<feature type="transmembrane region" description="Helical" evidence="5">
    <location>
        <begin position="103"/>
        <end position="133"/>
    </location>
</feature>
<dbReference type="Gene3D" id="1.20.1070.10">
    <property type="entry name" value="Rhodopsin 7-helix transmembrane proteins"/>
    <property type="match status" value="1"/>
</dbReference>
<evidence type="ECO:0000256" key="5">
    <source>
        <dbReference type="SAM" id="Phobius"/>
    </source>
</evidence>
<keyword evidence="2 5" id="KW-0812">Transmembrane</keyword>
<evidence type="ECO:0000256" key="3">
    <source>
        <dbReference type="ARBA" id="ARBA00022989"/>
    </source>
</evidence>
<dbReference type="Proteomes" id="UP000242913">
    <property type="component" value="Unassembled WGS sequence"/>
</dbReference>
<feature type="domain" description="G-protein coupled receptors family 1 profile" evidence="6">
    <location>
        <begin position="47"/>
        <end position="155"/>
    </location>
</feature>
<dbReference type="SUPFAM" id="SSF81321">
    <property type="entry name" value="Family A G protein-coupled receptor-like"/>
    <property type="match status" value="1"/>
</dbReference>
<keyword evidence="3 5" id="KW-1133">Transmembrane helix</keyword>
<dbReference type="GO" id="GO:0008528">
    <property type="term" value="F:G protein-coupled peptide receptor activity"/>
    <property type="evidence" value="ECO:0007669"/>
    <property type="project" value="InterPro"/>
</dbReference>
<dbReference type="PANTHER" id="PTHR46273">
    <property type="entry name" value="MYOSUPPRESSIN RECEPTOR 1, ISOFORM B-RELATED"/>
    <property type="match status" value="1"/>
</dbReference>
<gene>
    <name evidence="7" type="ORF">X798_02875</name>
</gene>
<evidence type="ECO:0000313" key="8">
    <source>
        <dbReference type="Proteomes" id="UP000242913"/>
    </source>
</evidence>
<feature type="transmembrane region" description="Helical" evidence="5">
    <location>
        <begin position="67"/>
        <end position="88"/>
    </location>
</feature>
<dbReference type="InterPro" id="IPR017452">
    <property type="entry name" value="GPCR_Rhodpsn_7TM"/>
</dbReference>
<protein>
    <recommendedName>
        <fullName evidence="6">G-protein coupled receptors family 1 profile domain-containing protein</fullName>
    </recommendedName>
</protein>
<reference evidence="7 8" key="1">
    <citation type="submission" date="2015-12" db="EMBL/GenBank/DDBJ databases">
        <title>Draft genome of the nematode, Onchocerca flexuosa.</title>
        <authorList>
            <person name="Mitreva M."/>
        </authorList>
    </citation>
    <scope>NUCLEOTIDE SEQUENCE [LARGE SCALE GENOMIC DNA]</scope>
    <source>
        <strain evidence="7">Red Deer</strain>
    </source>
</reference>
<dbReference type="PANTHER" id="PTHR46273:SF6">
    <property type="entry name" value="G-PROTEIN COUPLED RECEPTORS FAMILY 1 PROFILE DOMAIN-CONTAINING PROTEIN"/>
    <property type="match status" value="1"/>
</dbReference>
<evidence type="ECO:0000259" key="6">
    <source>
        <dbReference type="PROSITE" id="PS50262"/>
    </source>
</evidence>
<dbReference type="InterPro" id="IPR019427">
    <property type="entry name" value="7TM_GPCR_serpentine_rcpt_Srw"/>
</dbReference>
<comment type="subcellular location">
    <subcellularLocation>
        <location evidence="1">Membrane</location>
    </subcellularLocation>
</comment>
<dbReference type="OrthoDB" id="5864054at2759"/>
<dbReference type="Pfam" id="PF10324">
    <property type="entry name" value="7TM_GPCR_Srw"/>
    <property type="match status" value="1"/>
</dbReference>
<dbReference type="InterPro" id="IPR053219">
    <property type="entry name" value="GPCR_Dmsr-1"/>
</dbReference>
<evidence type="ECO:0000313" key="7">
    <source>
        <dbReference type="EMBL" id="OZC10029.1"/>
    </source>
</evidence>
<organism evidence="7 8">
    <name type="scientific">Onchocerca flexuosa</name>
    <dbReference type="NCBI Taxonomy" id="387005"/>
    <lineage>
        <taxon>Eukaryota</taxon>
        <taxon>Metazoa</taxon>
        <taxon>Ecdysozoa</taxon>
        <taxon>Nematoda</taxon>
        <taxon>Chromadorea</taxon>
        <taxon>Rhabditida</taxon>
        <taxon>Spirurina</taxon>
        <taxon>Spiruromorpha</taxon>
        <taxon>Filarioidea</taxon>
        <taxon>Onchocercidae</taxon>
        <taxon>Onchocerca</taxon>
    </lineage>
</organism>